<sequence>MEAKQILQYIIYVCILGTCIARDELDRGYIFTAPRTLKIGQYNQLQLYRFGCLGNDVLKVQLFNSPYNSNETLLQESIFHLGTVKKDSFLALYILLTSNNIYKGRLQINGTICGTPISGSDSVSFTKSKQDAILIQTDKPIYKPGQEVKFRLFKFNNKLKPSNKANDIADVYVEDPKRTRLFQFKGIHLGTGIKQLQFPLADEPALGSWTITVSNDKLTQSATFDVEEYELPKFDVSIKFPPYVLMNEKIIPVKICAKYTYGEPVHGTLNLNASFEHYSYSYSYDQLPVIQNTFQIDGCFNYNINVSMLDPGNFYSYRRIMIVANVIEDGTGVQMNATDYLSRTSNPLTLNFKTEADRKNYYKPGLPYIGKLEVNHPDDTPAEGEAVEICATVARKRLIAGWLSQKTIKYCKNYTSNANGHIKYVIEPQNIDSISIELNAKSLKYASNSYNYSPDRLYQPTAYLSLEPFYSPSGSFLQLSTVGHPVPCGTQKNIRVLFTSKENMDFTLHYQVISQGRVMTVGSKHVSFNTEDDVSGKLENDNDLINGSETELVPEQDSTTSSSSSESSYDDDEYCPGARDARHLLEVNFEFGDEEKQPGSQTTVRVTSSPNSLCGLRIVDKSVSLLDSSQQLTKDKIFQLIDDLNPNNYFYSSNPCFKDIPQPGLPPPKTNKGNKPGPSYSSSSYQDSYASFQDAGYLVISNLVLFTRPCSSNGVGYVGGYGGPAGPGGVPGPQGKPIQIVPAGPGTTPGVVAYGPAGAGEFGSTTSIKDVRNYFPETWLFQLEMTNNYGVYVSNETLPDTITEWEGSAVCINPKDGLGLSNTTSIRGFQAFFISYTLPISVIRGEEFVVDVSVFSYVDAALPVTVNLEQPKGFVVTSDSTKGDVCVQPNTSNSIRLKLKATTVGNVNITVRAETASSSQVCGNYPVYPSYARDAITQSFEVEAEGFPSENVHSILFCPT</sequence>
<dbReference type="AlphaFoldDB" id="A0A8X6YS36"/>
<proteinExistence type="predicted"/>
<feature type="non-terminal residue" evidence="9">
    <location>
        <position position="1"/>
    </location>
</feature>
<feature type="domain" description="Alpha-2-macroglobulin" evidence="8">
    <location>
        <begin position="778"/>
        <end position="868"/>
    </location>
</feature>
<dbReference type="SMART" id="SM01360">
    <property type="entry name" value="A2M"/>
    <property type="match status" value="1"/>
</dbReference>
<dbReference type="SMART" id="SM01359">
    <property type="entry name" value="A2M_N_2"/>
    <property type="match status" value="1"/>
</dbReference>
<comment type="subunit">
    <text evidence="4">Heterodimer of a TEP1-N chain and an TEP1-C chain non-covalently linked. Forms a complex composed of TEP1-N and TEP1-C heterodimer, LRIM1 and APL1C; the interaction stabilizes TEP1-N and TEP1-C heterodimer, prevents its binding to tissues while circulating in the hemolymph and protects the thioester bond from hydrolysis. Mature TEP1 and to a lesser extent full-length TEP1 interact with SPCLIP1; the interaction is induced by microbial infection.</text>
</comment>
<dbReference type="Pfam" id="PF00207">
    <property type="entry name" value="A2M"/>
    <property type="match status" value="1"/>
</dbReference>
<feature type="region of interest" description="Disordered" evidence="6">
    <location>
        <begin position="531"/>
        <end position="576"/>
    </location>
</feature>
<dbReference type="OrthoDB" id="6432469at2759"/>
<keyword evidence="2" id="KW-0325">Glycoprotein</keyword>
<dbReference type="InterPro" id="IPR041555">
    <property type="entry name" value="MG3"/>
</dbReference>
<protein>
    <recommendedName>
        <fullName evidence="5">TEP1-F</fullName>
    </recommendedName>
</protein>
<accession>A0A8X6YS36</accession>
<evidence type="ECO:0000259" key="8">
    <source>
        <dbReference type="SMART" id="SM01360"/>
    </source>
</evidence>
<dbReference type="Gene3D" id="2.60.40.1930">
    <property type="match status" value="2"/>
</dbReference>
<evidence type="ECO:0000313" key="10">
    <source>
        <dbReference type="Proteomes" id="UP000886998"/>
    </source>
</evidence>
<evidence type="ECO:0000256" key="5">
    <source>
        <dbReference type="ARBA" id="ARBA00078071"/>
    </source>
</evidence>
<dbReference type="InterPro" id="IPR040839">
    <property type="entry name" value="MG4"/>
</dbReference>
<dbReference type="InterPro" id="IPR014756">
    <property type="entry name" value="Ig_E-set"/>
</dbReference>
<dbReference type="Proteomes" id="UP000886998">
    <property type="component" value="Unassembled WGS sequence"/>
</dbReference>
<keyword evidence="10" id="KW-1185">Reference proteome</keyword>
<comment type="function">
    <text evidence="3">Binds covalently through a thioester bond to the pathogen surface resulting in pathogen clearance.</text>
</comment>
<reference evidence="9" key="1">
    <citation type="submission" date="2020-08" db="EMBL/GenBank/DDBJ databases">
        <title>Multicomponent nature underlies the extraordinary mechanical properties of spider dragline silk.</title>
        <authorList>
            <person name="Kono N."/>
            <person name="Nakamura H."/>
            <person name="Mori M."/>
            <person name="Yoshida Y."/>
            <person name="Ohtoshi R."/>
            <person name="Malay A.D."/>
            <person name="Moran D.A.P."/>
            <person name="Tomita M."/>
            <person name="Numata K."/>
            <person name="Arakawa K."/>
        </authorList>
    </citation>
    <scope>NUCLEOTIDE SEQUENCE</scope>
</reference>
<evidence type="ECO:0000256" key="1">
    <source>
        <dbReference type="ARBA" id="ARBA00022729"/>
    </source>
</evidence>
<dbReference type="SUPFAM" id="SSF81296">
    <property type="entry name" value="E set domains"/>
    <property type="match status" value="1"/>
</dbReference>
<dbReference type="PANTHER" id="PTHR11412:SF171">
    <property type="entry name" value="PREGNANCY ZONE PROTEIN-LIKE PROTEIN"/>
    <property type="match status" value="1"/>
</dbReference>
<dbReference type="Gene3D" id="2.60.40.10">
    <property type="entry name" value="Immunoglobulins"/>
    <property type="match status" value="2"/>
</dbReference>
<evidence type="ECO:0000256" key="6">
    <source>
        <dbReference type="SAM" id="MobiDB-lite"/>
    </source>
</evidence>
<name>A0A8X6YS36_9ARAC</name>
<dbReference type="Gene3D" id="2.60.40.1940">
    <property type="match status" value="1"/>
</dbReference>
<organism evidence="9 10">
    <name type="scientific">Trichonephila inaurata madagascariensis</name>
    <dbReference type="NCBI Taxonomy" id="2747483"/>
    <lineage>
        <taxon>Eukaryota</taxon>
        <taxon>Metazoa</taxon>
        <taxon>Ecdysozoa</taxon>
        <taxon>Arthropoda</taxon>
        <taxon>Chelicerata</taxon>
        <taxon>Arachnida</taxon>
        <taxon>Araneae</taxon>
        <taxon>Araneomorphae</taxon>
        <taxon>Entelegynae</taxon>
        <taxon>Araneoidea</taxon>
        <taxon>Nephilidae</taxon>
        <taxon>Trichonephila</taxon>
        <taxon>Trichonephila inaurata</taxon>
    </lineage>
</organism>
<feature type="compositionally biased region" description="Low complexity" evidence="6">
    <location>
        <begin position="670"/>
        <end position="684"/>
    </location>
</feature>
<dbReference type="Pfam" id="PF01835">
    <property type="entry name" value="MG2"/>
    <property type="match status" value="1"/>
</dbReference>
<dbReference type="InterPro" id="IPR002890">
    <property type="entry name" value="MG2"/>
</dbReference>
<dbReference type="Gene3D" id="2.20.130.20">
    <property type="match status" value="1"/>
</dbReference>
<dbReference type="Gene3D" id="6.20.50.160">
    <property type="match status" value="1"/>
</dbReference>
<feature type="compositionally biased region" description="Low complexity" evidence="6">
    <location>
        <begin position="557"/>
        <end position="567"/>
    </location>
</feature>
<feature type="domain" description="Alpha-2-macroglobulin bait region" evidence="7">
    <location>
        <begin position="477"/>
        <end position="626"/>
    </location>
</feature>
<evidence type="ECO:0000256" key="4">
    <source>
        <dbReference type="ARBA" id="ARBA00063781"/>
    </source>
</evidence>
<evidence type="ECO:0000256" key="3">
    <source>
        <dbReference type="ARBA" id="ARBA00057615"/>
    </source>
</evidence>
<dbReference type="InterPro" id="IPR001599">
    <property type="entry name" value="Macroglobln_a2"/>
</dbReference>
<dbReference type="InterPro" id="IPR050473">
    <property type="entry name" value="A2M/Complement_sys"/>
</dbReference>
<dbReference type="PANTHER" id="PTHR11412">
    <property type="entry name" value="MACROGLOBULIN / COMPLEMENT"/>
    <property type="match status" value="1"/>
</dbReference>
<dbReference type="EMBL" id="BMAV01021719">
    <property type="protein sequence ID" value="GFY76021.1"/>
    <property type="molecule type" value="Genomic_DNA"/>
</dbReference>
<keyword evidence="1" id="KW-0732">Signal</keyword>
<dbReference type="InterPro" id="IPR011625">
    <property type="entry name" value="A2M_N_BRD"/>
</dbReference>
<evidence type="ECO:0000259" key="7">
    <source>
        <dbReference type="SMART" id="SM01359"/>
    </source>
</evidence>
<dbReference type="GO" id="GO:0004866">
    <property type="term" value="F:endopeptidase inhibitor activity"/>
    <property type="evidence" value="ECO:0007669"/>
    <property type="project" value="InterPro"/>
</dbReference>
<evidence type="ECO:0000256" key="2">
    <source>
        <dbReference type="ARBA" id="ARBA00023180"/>
    </source>
</evidence>
<gene>
    <name evidence="9" type="primary">A2M</name>
    <name evidence="9" type="ORF">TNIN_429101</name>
</gene>
<dbReference type="InterPro" id="IPR013783">
    <property type="entry name" value="Ig-like_fold"/>
</dbReference>
<comment type="caution">
    <text evidence="9">The sequence shown here is derived from an EMBL/GenBank/DDBJ whole genome shotgun (WGS) entry which is preliminary data.</text>
</comment>
<dbReference type="Pfam" id="PF17789">
    <property type="entry name" value="MG4"/>
    <property type="match status" value="1"/>
</dbReference>
<dbReference type="FunFam" id="2.60.40.1930:FF:000001">
    <property type="entry name" value="CD109 isoform 3"/>
    <property type="match status" value="1"/>
</dbReference>
<evidence type="ECO:0000313" key="9">
    <source>
        <dbReference type="EMBL" id="GFY76021.1"/>
    </source>
</evidence>
<dbReference type="Pfam" id="PF17791">
    <property type="entry name" value="MG3"/>
    <property type="match status" value="1"/>
</dbReference>
<feature type="region of interest" description="Disordered" evidence="6">
    <location>
        <begin position="660"/>
        <end position="684"/>
    </location>
</feature>
<dbReference type="Pfam" id="PF07703">
    <property type="entry name" value="A2M_BRD"/>
    <property type="match status" value="1"/>
</dbReference>